<accession>A0A0D2J4R6</accession>
<dbReference type="SUPFAM" id="SSF53474">
    <property type="entry name" value="alpha/beta-Hydrolases"/>
    <property type="match status" value="1"/>
</dbReference>
<dbReference type="HOGENOM" id="CLU_069652_0_0_1"/>
<keyword evidence="1" id="KW-0378">Hydrolase</keyword>
<proteinExistence type="predicted"/>
<dbReference type="STRING" id="1442369.A0A0D2J4R6"/>
<dbReference type="InterPro" id="IPR013094">
    <property type="entry name" value="AB_hydrolase_3"/>
</dbReference>
<dbReference type="GeneID" id="25289871"/>
<dbReference type="PANTHER" id="PTHR48081">
    <property type="entry name" value="AB HYDROLASE SUPERFAMILY PROTEIN C4A8.06C"/>
    <property type="match status" value="1"/>
</dbReference>
<dbReference type="EMBL" id="KN847475">
    <property type="protein sequence ID" value="KIX10716.1"/>
    <property type="molecule type" value="Genomic_DNA"/>
</dbReference>
<keyword evidence="4" id="KW-1185">Reference proteome</keyword>
<dbReference type="PANTHER" id="PTHR48081:SF8">
    <property type="entry name" value="ALPHA_BETA HYDROLASE FOLD-3 DOMAIN-CONTAINING PROTEIN-RELATED"/>
    <property type="match status" value="1"/>
</dbReference>
<dbReference type="AlphaFoldDB" id="A0A0D2J4R6"/>
<dbReference type="VEuPathDB" id="FungiDB:Z518_01800"/>
<evidence type="ECO:0000313" key="4">
    <source>
        <dbReference type="Proteomes" id="UP000053617"/>
    </source>
</evidence>
<dbReference type="InterPro" id="IPR029058">
    <property type="entry name" value="AB_hydrolase_fold"/>
</dbReference>
<dbReference type="InterPro" id="IPR050300">
    <property type="entry name" value="GDXG_lipolytic_enzyme"/>
</dbReference>
<dbReference type="Pfam" id="PF07859">
    <property type="entry name" value="Abhydrolase_3"/>
    <property type="match status" value="1"/>
</dbReference>
<evidence type="ECO:0000259" key="2">
    <source>
        <dbReference type="Pfam" id="PF07859"/>
    </source>
</evidence>
<protein>
    <recommendedName>
        <fullName evidence="2">Alpha/beta hydrolase fold-3 domain-containing protein</fullName>
    </recommendedName>
</protein>
<dbReference type="GO" id="GO:0016787">
    <property type="term" value="F:hydrolase activity"/>
    <property type="evidence" value="ECO:0007669"/>
    <property type="project" value="UniProtKB-KW"/>
</dbReference>
<dbReference type="Gene3D" id="3.40.50.1820">
    <property type="entry name" value="alpha/beta hydrolase"/>
    <property type="match status" value="1"/>
</dbReference>
<evidence type="ECO:0000313" key="3">
    <source>
        <dbReference type="EMBL" id="KIX10716.1"/>
    </source>
</evidence>
<dbReference type="RefSeq" id="XP_013277852.1">
    <property type="nucleotide sequence ID" value="XM_013422398.1"/>
</dbReference>
<reference evidence="3 4" key="1">
    <citation type="submission" date="2015-01" db="EMBL/GenBank/DDBJ databases">
        <title>The Genome Sequence of Rhinocladiella mackenzie CBS 650.93.</title>
        <authorList>
            <consortium name="The Broad Institute Genomics Platform"/>
            <person name="Cuomo C."/>
            <person name="de Hoog S."/>
            <person name="Gorbushina A."/>
            <person name="Stielow B."/>
            <person name="Teixiera M."/>
            <person name="Abouelleil A."/>
            <person name="Chapman S.B."/>
            <person name="Priest M."/>
            <person name="Young S.K."/>
            <person name="Wortman J."/>
            <person name="Nusbaum C."/>
            <person name="Birren B."/>
        </authorList>
    </citation>
    <scope>NUCLEOTIDE SEQUENCE [LARGE SCALE GENOMIC DNA]</scope>
    <source>
        <strain evidence="3 4">CBS 650.93</strain>
    </source>
</reference>
<feature type="domain" description="Alpha/beta hydrolase fold-3" evidence="2">
    <location>
        <begin position="85"/>
        <end position="314"/>
    </location>
</feature>
<gene>
    <name evidence="3" type="ORF">Z518_01800</name>
</gene>
<evidence type="ECO:0000256" key="1">
    <source>
        <dbReference type="ARBA" id="ARBA00022801"/>
    </source>
</evidence>
<dbReference type="OrthoDB" id="19653at2759"/>
<sequence>MDQTAIRAPEITVGTRYSFLYAVYLHATAAALRALVSYVNGRHEGFDKDLEIPTPGLGSGRVKVSVCLPSGYKDTAKDENPLPLVVVLEGGGFVLGQPKDGRKNDRLMADETGAVVISVDYAKSPRFEYPHALLQIWAVLKWALSKDATSEGLFVDPSRVAVLGNSAGGNLTAALSLLVSFTSGPCAQFRDGLRARFRQVLQVLIYPSVQLQSPYSERWLQGDTEVREKSLPIWAAEMMEASYLPPYIDKHQIFVAPLTAEVELLKQLRLPPALVINAGMDCLKYESRAYAEKLQQAGVNVSVREYPQAIHGFTHYKEGDKDYRKEDVEGSWREICNALKAAFDTPPTQLNSHI</sequence>
<organism evidence="3 4">
    <name type="scientific">Rhinocladiella mackenziei CBS 650.93</name>
    <dbReference type="NCBI Taxonomy" id="1442369"/>
    <lineage>
        <taxon>Eukaryota</taxon>
        <taxon>Fungi</taxon>
        <taxon>Dikarya</taxon>
        <taxon>Ascomycota</taxon>
        <taxon>Pezizomycotina</taxon>
        <taxon>Eurotiomycetes</taxon>
        <taxon>Chaetothyriomycetidae</taxon>
        <taxon>Chaetothyriales</taxon>
        <taxon>Herpotrichiellaceae</taxon>
        <taxon>Rhinocladiella</taxon>
    </lineage>
</organism>
<name>A0A0D2J4R6_9EURO</name>
<dbReference type="Proteomes" id="UP000053617">
    <property type="component" value="Unassembled WGS sequence"/>
</dbReference>